<dbReference type="PANTHER" id="PTHR30511:SF0">
    <property type="entry name" value="ALANINE RACEMASE, CATABOLIC-RELATED"/>
    <property type="match status" value="1"/>
</dbReference>
<dbReference type="InterPro" id="IPR011079">
    <property type="entry name" value="Ala_racemase_C"/>
</dbReference>
<accession>A0A3M6QJ33</accession>
<name>A0A3M6QJ33_9BURK</name>
<dbReference type="Gene3D" id="2.40.37.10">
    <property type="entry name" value="Lyase, Ornithine Decarboxylase, Chain A, domain 1"/>
    <property type="match status" value="1"/>
</dbReference>
<dbReference type="InterPro" id="IPR000821">
    <property type="entry name" value="Ala_racemase"/>
</dbReference>
<evidence type="ECO:0000256" key="1">
    <source>
        <dbReference type="ARBA" id="ARBA00000316"/>
    </source>
</evidence>
<proteinExistence type="inferred from homology"/>
<feature type="active site" description="Proton acceptor; specific for D-alanine" evidence="5">
    <location>
        <position position="35"/>
    </location>
</feature>
<dbReference type="GO" id="GO:0030632">
    <property type="term" value="P:D-alanine biosynthetic process"/>
    <property type="evidence" value="ECO:0007669"/>
    <property type="project" value="UniProtKB-UniRule"/>
</dbReference>
<evidence type="ECO:0000256" key="6">
    <source>
        <dbReference type="PIRSR" id="PIRSR600821-50"/>
    </source>
</evidence>
<dbReference type="InterPro" id="IPR009006">
    <property type="entry name" value="Ala_racemase/Decarboxylase_C"/>
</dbReference>
<dbReference type="SUPFAM" id="SSF50621">
    <property type="entry name" value="Alanine racemase C-terminal domain-like"/>
    <property type="match status" value="1"/>
</dbReference>
<evidence type="ECO:0000259" key="8">
    <source>
        <dbReference type="SMART" id="SM01005"/>
    </source>
</evidence>
<dbReference type="InterPro" id="IPR020622">
    <property type="entry name" value="Ala_racemase_pyridoxalP-BS"/>
</dbReference>
<keyword evidence="4 5" id="KW-0413">Isomerase</keyword>
<evidence type="ECO:0000256" key="7">
    <source>
        <dbReference type="PIRSR" id="PIRSR600821-52"/>
    </source>
</evidence>
<comment type="cofactor">
    <cofactor evidence="2 5 6">
        <name>pyridoxal 5'-phosphate</name>
        <dbReference type="ChEBI" id="CHEBI:597326"/>
    </cofactor>
</comment>
<dbReference type="RefSeq" id="WP_122231813.1">
    <property type="nucleotide sequence ID" value="NZ_RDQO01000007.1"/>
</dbReference>
<keyword evidence="10" id="KW-1185">Reference proteome</keyword>
<dbReference type="PROSITE" id="PS00395">
    <property type="entry name" value="ALANINE_RACEMASE"/>
    <property type="match status" value="1"/>
</dbReference>
<dbReference type="Pfam" id="PF00842">
    <property type="entry name" value="Ala_racemase_C"/>
    <property type="match status" value="1"/>
</dbReference>
<feature type="binding site" evidence="5 7">
    <location>
        <position position="130"/>
    </location>
    <ligand>
        <name>substrate</name>
    </ligand>
</feature>
<comment type="pathway">
    <text evidence="5">Amino-acid biosynthesis; D-alanine biosynthesis; D-alanine from L-alanine: step 1/1.</text>
</comment>
<dbReference type="GO" id="GO:0008784">
    <property type="term" value="F:alanine racemase activity"/>
    <property type="evidence" value="ECO:0007669"/>
    <property type="project" value="UniProtKB-UniRule"/>
</dbReference>
<keyword evidence="3 5" id="KW-0663">Pyridoxal phosphate</keyword>
<dbReference type="PRINTS" id="PR00992">
    <property type="entry name" value="ALARACEMASE"/>
</dbReference>
<dbReference type="SMART" id="SM01005">
    <property type="entry name" value="Ala_racemase_C"/>
    <property type="match status" value="1"/>
</dbReference>
<dbReference type="EC" id="5.1.1.1" evidence="5"/>
<dbReference type="UniPathway" id="UPA00042">
    <property type="reaction ID" value="UER00497"/>
</dbReference>
<dbReference type="Proteomes" id="UP000278006">
    <property type="component" value="Unassembled WGS sequence"/>
</dbReference>
<evidence type="ECO:0000256" key="4">
    <source>
        <dbReference type="ARBA" id="ARBA00023235"/>
    </source>
</evidence>
<dbReference type="HAMAP" id="MF_01201">
    <property type="entry name" value="Ala_racemase"/>
    <property type="match status" value="1"/>
</dbReference>
<dbReference type="Gene3D" id="3.20.20.10">
    <property type="entry name" value="Alanine racemase"/>
    <property type="match status" value="1"/>
</dbReference>
<dbReference type="Pfam" id="PF01168">
    <property type="entry name" value="Ala_racemase_N"/>
    <property type="match status" value="1"/>
</dbReference>
<dbReference type="GO" id="GO:0030170">
    <property type="term" value="F:pyridoxal phosphate binding"/>
    <property type="evidence" value="ECO:0007669"/>
    <property type="project" value="UniProtKB-UniRule"/>
</dbReference>
<evidence type="ECO:0000313" key="10">
    <source>
        <dbReference type="Proteomes" id="UP000278006"/>
    </source>
</evidence>
<evidence type="ECO:0000313" key="9">
    <source>
        <dbReference type="EMBL" id="RMX03037.1"/>
    </source>
</evidence>
<dbReference type="SUPFAM" id="SSF51419">
    <property type="entry name" value="PLP-binding barrel"/>
    <property type="match status" value="1"/>
</dbReference>
<dbReference type="OrthoDB" id="9813814at2"/>
<protein>
    <recommendedName>
        <fullName evidence="5">Alanine racemase</fullName>
        <ecNumber evidence="5">5.1.1.1</ecNumber>
    </recommendedName>
</protein>
<evidence type="ECO:0000256" key="3">
    <source>
        <dbReference type="ARBA" id="ARBA00022898"/>
    </source>
</evidence>
<dbReference type="EMBL" id="RDQO01000007">
    <property type="protein sequence ID" value="RMX03037.1"/>
    <property type="molecule type" value="Genomic_DNA"/>
</dbReference>
<dbReference type="GO" id="GO:0005829">
    <property type="term" value="C:cytosol"/>
    <property type="evidence" value="ECO:0007669"/>
    <property type="project" value="TreeGrafter"/>
</dbReference>
<comment type="similarity">
    <text evidence="5">Belongs to the alanine racemase family.</text>
</comment>
<evidence type="ECO:0000256" key="5">
    <source>
        <dbReference type="HAMAP-Rule" id="MF_01201"/>
    </source>
</evidence>
<feature type="binding site" evidence="5 7">
    <location>
        <position position="304"/>
    </location>
    <ligand>
        <name>substrate</name>
    </ligand>
</feature>
<comment type="catalytic activity">
    <reaction evidence="1 5">
        <text>L-alanine = D-alanine</text>
        <dbReference type="Rhea" id="RHEA:20249"/>
        <dbReference type="ChEBI" id="CHEBI:57416"/>
        <dbReference type="ChEBI" id="CHEBI:57972"/>
        <dbReference type="EC" id="5.1.1.1"/>
    </reaction>
</comment>
<dbReference type="InterPro" id="IPR001608">
    <property type="entry name" value="Ala_racemase_N"/>
</dbReference>
<dbReference type="AlphaFoldDB" id="A0A3M6QJ33"/>
<dbReference type="InterPro" id="IPR029066">
    <property type="entry name" value="PLP-binding_barrel"/>
</dbReference>
<comment type="caution">
    <text evidence="9">The sequence shown here is derived from an EMBL/GenBank/DDBJ whole genome shotgun (WGS) entry which is preliminary data.</text>
</comment>
<dbReference type="CDD" id="cd06827">
    <property type="entry name" value="PLPDE_III_AR_proteobact"/>
    <property type="match status" value="1"/>
</dbReference>
<feature type="active site" description="Proton acceptor; specific for L-alanine" evidence="5">
    <location>
        <position position="256"/>
    </location>
</feature>
<dbReference type="FunFam" id="3.20.20.10:FF:000002">
    <property type="entry name" value="Alanine racemase"/>
    <property type="match status" value="1"/>
</dbReference>
<dbReference type="PANTHER" id="PTHR30511">
    <property type="entry name" value="ALANINE RACEMASE"/>
    <property type="match status" value="1"/>
</dbReference>
<reference evidence="9 10" key="1">
    <citation type="submission" date="2018-10" db="EMBL/GenBank/DDBJ databases">
        <title>Draft genome of Cortibacter populi DSM10536.</title>
        <authorList>
            <person name="Bernier A.-M."/>
            <person name="Bernard K."/>
        </authorList>
    </citation>
    <scope>NUCLEOTIDE SEQUENCE [LARGE SCALE GENOMIC DNA]</scope>
    <source>
        <strain evidence="9 10">DSM 105136</strain>
    </source>
</reference>
<sequence length="375" mass="40986">MPRPIQAIVHQGAVRHNLQAVRRQVPDVKVWAVVKANAYGHGIERVYEPLRGADGFALLDLQEAERVRALGWRGPIVLLEGVFEPRDLEICSRLGIWHAVHCDQQIDWLAAHKTHAPHRVFLKLNGGMNRLGFTPARYRTAWARLSALPQVEEISLMMHFSDADGEPGIERQLAVFREATDGLPGERSICNSAAILRFGAQPGVSQDWVRAGIALYGSSPDYPAGSIERWGLQPAMSLRSRIIDTQQLQPGDTVGYGSRFTAEVPMRIGIVACGYADGYPRICDTGTPVLVDGVRTRTLGRVSMDMLAVDLTAPIAAGHASGFGSEVVLWGRASATHGGQWLPIDEVAAHAQTLGYELMCAVAPRVPFEIEPLQD</sequence>
<dbReference type="NCBIfam" id="TIGR00492">
    <property type="entry name" value="alr"/>
    <property type="match status" value="1"/>
</dbReference>
<feature type="modified residue" description="N6-(pyridoxal phosphate)lysine" evidence="5 6">
    <location>
        <position position="35"/>
    </location>
</feature>
<gene>
    <name evidence="9" type="primary">alr</name>
    <name evidence="9" type="ORF">D8I35_17870</name>
</gene>
<feature type="domain" description="Alanine racemase C-terminal" evidence="8">
    <location>
        <begin position="235"/>
        <end position="371"/>
    </location>
</feature>
<organism evidence="9 10">
    <name type="scientific">Corticibacter populi</name>
    <dbReference type="NCBI Taxonomy" id="1550736"/>
    <lineage>
        <taxon>Bacteria</taxon>
        <taxon>Pseudomonadati</taxon>
        <taxon>Pseudomonadota</taxon>
        <taxon>Betaproteobacteria</taxon>
        <taxon>Burkholderiales</taxon>
        <taxon>Comamonadaceae</taxon>
        <taxon>Corticibacter</taxon>
    </lineage>
</organism>
<comment type="function">
    <text evidence="5">Catalyzes the interconversion of L-alanine and D-alanine. May also act on other amino acids.</text>
</comment>
<evidence type="ECO:0000256" key="2">
    <source>
        <dbReference type="ARBA" id="ARBA00001933"/>
    </source>
</evidence>